<dbReference type="Gene3D" id="3.40.50.720">
    <property type="entry name" value="NAD(P)-binding Rossmann-like Domain"/>
    <property type="match status" value="1"/>
</dbReference>
<evidence type="ECO:0000259" key="6">
    <source>
        <dbReference type="Pfam" id="PF26254"/>
    </source>
</evidence>
<dbReference type="Pfam" id="PF08626">
    <property type="entry name" value="TRAPPC9-Trs120"/>
    <property type="match status" value="1"/>
</dbReference>
<feature type="compositionally biased region" description="Polar residues" evidence="3">
    <location>
        <begin position="710"/>
        <end position="743"/>
    </location>
</feature>
<evidence type="ECO:0000259" key="8">
    <source>
        <dbReference type="Pfam" id="PF26283"/>
    </source>
</evidence>
<feature type="compositionally biased region" description="Polar residues" evidence="3">
    <location>
        <begin position="778"/>
        <end position="788"/>
    </location>
</feature>
<dbReference type="PANTHER" id="PTHR21512">
    <property type="entry name" value="TRAFFICKING PROTEIN PARTICLE COMPLEX SUBUNIT 9"/>
    <property type="match status" value="1"/>
</dbReference>
<feature type="domain" description="Trs120/TRAPPC9 TPR region" evidence="5">
    <location>
        <begin position="944"/>
        <end position="1255"/>
    </location>
</feature>
<evidence type="ECO:0000259" key="5">
    <source>
        <dbReference type="Pfam" id="PF26251"/>
    </source>
</evidence>
<evidence type="ECO:0000256" key="2">
    <source>
        <dbReference type="ARBA" id="ARBA00023034"/>
    </source>
</evidence>
<dbReference type="GO" id="GO:0005802">
    <property type="term" value="C:trans-Golgi network"/>
    <property type="evidence" value="ECO:0007669"/>
    <property type="project" value="TreeGrafter"/>
</dbReference>
<sequence length="1967" mass="216952">MGRSEASQPDQEQRKQGIGKDKQPEFIKEPEKEPEKDQDGDTHIPSALPLSSDPVQSEQESDDAMSERKNQDRHTNVIPQPSFLACLPPHEIEDPDRNGEFKTLVKECKSTRKDREGWKDRIRSIRCDGRVMGQAGAAVAEAVSVFGRIDIMLCCKSEAVVGTVEELSTSPKTKNLVRDQFETIFFSQVNFIKAALPVLRHQHTGHIMILSSIGGHIGTPGMPMYTAATWALEGFCDSLAYEIAPFNIKVTIVQPNKEIQSLTNKIIFAPQLPYYDSEYNPAPSIRDMLGNVLNLNPETALMDNQQHHQQGGLDEGEGFGSSTPEIVHRYPKLPQSSIDRLVMETVHALTAIGGHENPPARHIVGFEGSVAVKEKLKTVTEELEDFVEATLSVDIFDSELKAEAARERMDTADSVTAGFLTLRFQPTVAPYRVYITPLHLLWRTLLVQDGDLEPKSIHPTRTTPLSYQHVAPPLDGHDTSTALKPQNANARMSLDSLVPITPARVKALLLPVGQIKLHRFASFVETLKTEHVVHLRDVSADGRPNRNMFSPLAFPEGAIFYDLSTHSPPPSHLALTPFDLYREPLAIIAIADGTEMNDESFSRRMSINGAAPSLIERNIRALYQELEDLRDQYSKVLVHQVLIFDYVPPEDSTFPMPEGVISVPPVDQHKRTTMRTIMCDISSLLLAEMTTLAKSFEAMSFVDSPGQAPLGSTPTWSSTDDTNPATRRNSQFSLPTSSRSASATGLGERKNIRMSMPAFKSGENLSASSTPIGRPTTPVGSQLAQPPTTFDDIAERSPMEGPNPKRAFPGARPDTAEGFRSASQDRVSVQGFGPGGPNDRFRVKGKGRVSIVLGSLYLQAGLWSNALTHFIDGATVARSVNDHIWHGKALELITVALILLGHNNLEFLVPNVLLPQPEKGEKQPTMPEPAIIDPSQPKWLRNFQSIIPGLMDRIVVLYSKISTESLPPLAFSEAVIRFSRIMAALHIADGILNEDSFRIMVYGALPDYAELTTSPRLIVTPQRSRICTLLFKAFPAQTGELLSTTDRCVILSGIASVLGSIGFQRKKMMVTRELISVLTGGLVEARTRGAAEVGIHPAAGLVALNSVGGQTNGAGALELGEGDIEFGMDVFLGMLCKTYGIVGPYTNWEDAEVEKPVIDDSDEAVISRIKKQSVSRFYGLSDLKLNILRACINFSEALPDFNGVLRFSSDLLRTAGSGIAPGSRREDASAVIPREEQIRLVTNISKTSSLANRLGLSHLTAEFWDEFLIRGIVLEPLPQARTPVAHSRTQLETASKERERASHDINPFIYNPFLKENSKSSAVDTLLVAGETATFKFTIQNPFDLDIDIEEIKLDTEGVAFESQVESTAIGPYRTQLLKVSGFAKEAGALKVTGAVLKVKGCRERRFPIFTEPWRPKRDEKVKALGVEVLDKSLDGIDQTKGPTPSTIDLSVIKEQPTVTIKSSTLPQASVMILEGERQPFCVTLENSSTTTPADFLLFSFTDSTQAPLQTAINNRDASPAELYEYELVLAKKQALRLKKKPQDRFIPPGGTKSFEFEILGKPGLTSGTVQIDYAYLGGPKEEIEGDRFYTRRVALDLRVTVNASVEVTRVDVVPLDGEVPSPLWTSAGGLVGETDGKREIINPADWCLLMMDLRNAWPCHMRVHLEIGARSNSDSEDGKVKQELTEQILPGNTSRIIFLIRRVFLPDPHASIPVLNPGRQRQFVVSTSRITPDMERANREAFWYREKILDMLKGSWKTLVGPEKAGEVEMRKIKLTGRMVEAVRVEEVGVEVAVVPVHDKPKDMPVEYEEEEGSISKIAVDGFVQIRTKIINRSTTPIYPTLRIMPALCHRPLNVSLDLTRKWAWNGTLQQHLPLLQAGEAREVNIGATALCRGEFEITASVEETKVWHEKKAKGDEGEEEGAGGQGRRPRSDTQSLIDALIGPKERRIWCSRRPAYVVVGDGDGE</sequence>
<evidence type="ECO:0000313" key="9">
    <source>
        <dbReference type="EMBL" id="KAJ2905855.1"/>
    </source>
</evidence>
<dbReference type="Pfam" id="PF26283">
    <property type="entry name" value="Ig_TRAPPC9-Trs120_4th"/>
    <property type="match status" value="1"/>
</dbReference>
<gene>
    <name evidence="9" type="ORF">MKZ38_004103</name>
</gene>
<dbReference type="Pfam" id="PF26251">
    <property type="entry name" value="TPR_TRAPPC9-Trs120"/>
    <property type="match status" value="1"/>
</dbReference>
<feature type="domain" description="Trs120/TRAPPC9 third Ig-like" evidence="7">
    <location>
        <begin position="1606"/>
        <end position="1784"/>
    </location>
</feature>
<feature type="domain" description="Trs120/TRAPPC9 N-terminal" evidence="4">
    <location>
        <begin position="497"/>
        <end position="911"/>
    </location>
</feature>
<dbReference type="Pfam" id="PF26280">
    <property type="entry name" value="Ig_TRAPPC9-Trs120_2nd"/>
    <property type="match status" value="1"/>
</dbReference>
<feature type="domain" description="Trs120/TRAPPC9 fourth Ig-like" evidence="8">
    <location>
        <begin position="1807"/>
        <end position="1961"/>
    </location>
</feature>
<dbReference type="PANTHER" id="PTHR21512:SF5">
    <property type="entry name" value="TRAFFICKING PROTEIN PARTICLE COMPLEX SUBUNIT 9"/>
    <property type="match status" value="1"/>
</dbReference>
<keyword evidence="2" id="KW-0333">Golgi apparatus</keyword>
<dbReference type="Pfam" id="PF00106">
    <property type="entry name" value="adh_short"/>
    <property type="match status" value="1"/>
</dbReference>
<dbReference type="InterPro" id="IPR002347">
    <property type="entry name" value="SDR_fam"/>
</dbReference>
<feature type="compositionally biased region" description="Basic and acidic residues" evidence="3">
    <location>
        <begin position="65"/>
        <end position="75"/>
    </location>
</feature>
<evidence type="ECO:0000256" key="3">
    <source>
        <dbReference type="SAM" id="MobiDB-lite"/>
    </source>
</evidence>
<evidence type="ECO:0000256" key="1">
    <source>
        <dbReference type="ARBA" id="ARBA00004555"/>
    </source>
</evidence>
<feature type="compositionally biased region" description="Basic and acidic residues" evidence="3">
    <location>
        <begin position="11"/>
        <end position="42"/>
    </location>
</feature>
<evidence type="ECO:0000259" key="7">
    <source>
        <dbReference type="Pfam" id="PF26282"/>
    </source>
</evidence>
<dbReference type="InterPro" id="IPR036291">
    <property type="entry name" value="NAD(P)-bd_dom_sf"/>
</dbReference>
<feature type="region of interest" description="Disordered" evidence="3">
    <location>
        <begin position="1"/>
        <end position="81"/>
    </location>
</feature>
<dbReference type="Proteomes" id="UP001201980">
    <property type="component" value="Unassembled WGS sequence"/>
</dbReference>
<feature type="region of interest" description="Disordered" evidence="3">
    <location>
        <begin position="1908"/>
        <end position="1938"/>
    </location>
</feature>
<comment type="caution">
    <text evidence="9">The sequence shown here is derived from an EMBL/GenBank/DDBJ whole genome shotgun (WGS) entry which is preliminary data.</text>
</comment>
<protein>
    <submittedName>
        <fullName evidence="9">Uncharacterized protein</fullName>
    </submittedName>
</protein>
<dbReference type="InterPro" id="IPR058564">
    <property type="entry name" value="TPR_TRAPPC9_Trs120"/>
</dbReference>
<reference evidence="9" key="1">
    <citation type="submission" date="2022-07" db="EMBL/GenBank/DDBJ databases">
        <title>Draft genome sequence of Zalerion maritima ATCC 34329, a (micro)plastics degrading marine fungus.</title>
        <authorList>
            <person name="Paco A."/>
            <person name="Goncalves M.F.M."/>
            <person name="Rocha-Santos T.A.P."/>
            <person name="Alves A."/>
        </authorList>
    </citation>
    <scope>NUCLEOTIDE SEQUENCE</scope>
    <source>
        <strain evidence="9">ATCC 34329</strain>
    </source>
</reference>
<feature type="domain" description="Trs120/TRAPPC9 first Ig-like" evidence="6">
    <location>
        <begin position="1269"/>
        <end position="1454"/>
    </location>
</feature>
<dbReference type="InterPro" id="IPR058565">
    <property type="entry name" value="Ig_TRAPPC9_Trs120_1st"/>
</dbReference>
<feature type="compositionally biased region" description="Polar residues" evidence="3">
    <location>
        <begin position="1"/>
        <end position="10"/>
    </location>
</feature>
<evidence type="ECO:0000259" key="4">
    <source>
        <dbReference type="Pfam" id="PF08626"/>
    </source>
</evidence>
<dbReference type="EMBL" id="JAKWBI020000023">
    <property type="protein sequence ID" value="KAJ2905855.1"/>
    <property type="molecule type" value="Genomic_DNA"/>
</dbReference>
<proteinExistence type="predicted"/>
<dbReference type="InterPro" id="IPR058563">
    <property type="entry name" value="Trs120_TRAPPC9_N"/>
</dbReference>
<feature type="region of interest" description="Disordered" evidence="3">
    <location>
        <begin position="762"/>
        <end position="818"/>
    </location>
</feature>
<evidence type="ECO:0000313" key="10">
    <source>
        <dbReference type="Proteomes" id="UP001201980"/>
    </source>
</evidence>
<dbReference type="SUPFAM" id="SSF51735">
    <property type="entry name" value="NAD(P)-binding Rossmann-fold domains"/>
    <property type="match status" value="1"/>
</dbReference>
<dbReference type="Pfam" id="PF26282">
    <property type="entry name" value="Ig_TRAPPC9-Trs120_3rd"/>
    <property type="match status" value="1"/>
</dbReference>
<dbReference type="InterPro" id="IPR013935">
    <property type="entry name" value="Trs120_TRAPPC9"/>
</dbReference>
<organism evidence="9 10">
    <name type="scientific">Zalerion maritima</name>
    <dbReference type="NCBI Taxonomy" id="339359"/>
    <lineage>
        <taxon>Eukaryota</taxon>
        <taxon>Fungi</taxon>
        <taxon>Dikarya</taxon>
        <taxon>Ascomycota</taxon>
        <taxon>Pezizomycotina</taxon>
        <taxon>Sordariomycetes</taxon>
        <taxon>Lulworthiomycetidae</taxon>
        <taxon>Lulworthiales</taxon>
        <taxon>Lulworthiaceae</taxon>
        <taxon>Zalerion</taxon>
    </lineage>
</organism>
<comment type="subcellular location">
    <subcellularLocation>
        <location evidence="1">Golgi apparatus</location>
    </subcellularLocation>
</comment>
<feature type="region of interest" description="Disordered" evidence="3">
    <location>
        <begin position="706"/>
        <end position="750"/>
    </location>
</feature>
<dbReference type="InterPro" id="IPR058568">
    <property type="entry name" value="Ig_TRAPPC9_Trs120_4th"/>
</dbReference>
<dbReference type="InterPro" id="IPR058567">
    <property type="entry name" value="Ig_TRAPPC9_Trs120_3rd"/>
</dbReference>
<accession>A0AAD5RY72</accession>
<keyword evidence="10" id="KW-1185">Reference proteome</keyword>
<name>A0AAD5RY72_9PEZI</name>
<feature type="compositionally biased region" description="Basic and acidic residues" evidence="3">
    <location>
        <begin position="1908"/>
        <end position="1917"/>
    </location>
</feature>
<dbReference type="Pfam" id="PF26254">
    <property type="entry name" value="Ig_TRAPPC9-Trs120_1st"/>
    <property type="match status" value="1"/>
</dbReference>